<organism evidence="2 3">
    <name type="scientific">Tenacibaculum polynesiense</name>
    <dbReference type="NCBI Taxonomy" id="3137857"/>
    <lineage>
        <taxon>Bacteria</taxon>
        <taxon>Pseudomonadati</taxon>
        <taxon>Bacteroidota</taxon>
        <taxon>Flavobacteriia</taxon>
        <taxon>Flavobacteriales</taxon>
        <taxon>Flavobacteriaceae</taxon>
        <taxon>Tenacibaculum</taxon>
    </lineage>
</organism>
<name>A0ABM9PG74_9FLAO</name>
<accession>A0ABM9PG74</accession>
<keyword evidence="1" id="KW-0175">Coiled coil</keyword>
<proteinExistence type="predicted"/>
<evidence type="ECO:0000256" key="1">
    <source>
        <dbReference type="SAM" id="Coils"/>
    </source>
</evidence>
<dbReference type="RefSeq" id="WP_348721719.1">
    <property type="nucleotide sequence ID" value="NZ_CAXJIO010000018.1"/>
</dbReference>
<evidence type="ECO:0000313" key="2">
    <source>
        <dbReference type="EMBL" id="CAL2104626.1"/>
    </source>
</evidence>
<sequence>MILDYLLQNWQPIAGTLGSILMFFLGKKTRVTHQREAEFLAYEKKLENYRLEFEIKSQMLENLKKDYHGRTDFLKDHVAEVEKINKQLDAIIEQQEDIIKRQNIIIASQKEKITQYEQKFGTLETY</sequence>
<gene>
    <name evidence="2" type="ORF">T190423A01A_90051</name>
</gene>
<protein>
    <recommendedName>
        <fullName evidence="4">DNA recombination protein RmuC</fullName>
    </recommendedName>
</protein>
<comment type="caution">
    <text evidence="2">The sequence shown here is derived from an EMBL/GenBank/DDBJ whole genome shotgun (WGS) entry which is preliminary data.</text>
</comment>
<dbReference type="Proteomes" id="UP001497527">
    <property type="component" value="Unassembled WGS sequence"/>
</dbReference>
<reference evidence="2 3" key="1">
    <citation type="submission" date="2024-05" db="EMBL/GenBank/DDBJ databases">
        <authorList>
            <person name="Duchaud E."/>
        </authorList>
    </citation>
    <scope>NUCLEOTIDE SEQUENCE [LARGE SCALE GENOMIC DNA]</scope>
    <source>
        <strain evidence="2">Ena-SAMPLE-TAB-13-05-2024-13:56:06:370-140308</strain>
    </source>
</reference>
<feature type="coiled-coil region" evidence="1">
    <location>
        <begin position="46"/>
        <end position="119"/>
    </location>
</feature>
<keyword evidence="3" id="KW-1185">Reference proteome</keyword>
<dbReference type="EMBL" id="CAXJIO010000018">
    <property type="protein sequence ID" value="CAL2104626.1"/>
    <property type="molecule type" value="Genomic_DNA"/>
</dbReference>
<evidence type="ECO:0008006" key="4">
    <source>
        <dbReference type="Google" id="ProtNLM"/>
    </source>
</evidence>
<evidence type="ECO:0000313" key="3">
    <source>
        <dbReference type="Proteomes" id="UP001497527"/>
    </source>
</evidence>